<reference evidence="1" key="1">
    <citation type="submission" date="2020-08" db="EMBL/GenBank/DDBJ databases">
        <title>Multicomponent nature underlies the extraordinary mechanical properties of spider dragline silk.</title>
        <authorList>
            <person name="Kono N."/>
            <person name="Nakamura H."/>
            <person name="Mori M."/>
            <person name="Yoshida Y."/>
            <person name="Ohtoshi R."/>
            <person name="Malay A.D."/>
            <person name="Moran D.A.P."/>
            <person name="Tomita M."/>
            <person name="Numata K."/>
            <person name="Arakawa K."/>
        </authorList>
    </citation>
    <scope>NUCLEOTIDE SEQUENCE</scope>
</reference>
<protein>
    <submittedName>
        <fullName evidence="1">Uncharacterized protein</fullName>
    </submittedName>
</protein>
<keyword evidence="2" id="KW-1185">Reference proteome</keyword>
<evidence type="ECO:0000313" key="2">
    <source>
        <dbReference type="Proteomes" id="UP000887013"/>
    </source>
</evidence>
<sequence length="54" mass="6110">IAYHLVSFIEVVLSSCETIAKQLAYLEFSSRLHRSLLHGIVAPSVHPDYNKKVE</sequence>
<accession>A0A8X6P517</accession>
<name>A0A8X6P517_NEPPI</name>
<organism evidence="1 2">
    <name type="scientific">Nephila pilipes</name>
    <name type="common">Giant wood spider</name>
    <name type="synonym">Nephila maculata</name>
    <dbReference type="NCBI Taxonomy" id="299642"/>
    <lineage>
        <taxon>Eukaryota</taxon>
        <taxon>Metazoa</taxon>
        <taxon>Ecdysozoa</taxon>
        <taxon>Arthropoda</taxon>
        <taxon>Chelicerata</taxon>
        <taxon>Arachnida</taxon>
        <taxon>Araneae</taxon>
        <taxon>Araneomorphae</taxon>
        <taxon>Entelegynae</taxon>
        <taxon>Araneoidea</taxon>
        <taxon>Nephilidae</taxon>
        <taxon>Nephila</taxon>
    </lineage>
</organism>
<dbReference type="AlphaFoldDB" id="A0A8X6P517"/>
<dbReference type="EMBL" id="BMAW01111742">
    <property type="protein sequence ID" value="GFT49416.1"/>
    <property type="molecule type" value="Genomic_DNA"/>
</dbReference>
<dbReference type="Proteomes" id="UP000887013">
    <property type="component" value="Unassembled WGS sequence"/>
</dbReference>
<feature type="non-terminal residue" evidence="1">
    <location>
        <position position="1"/>
    </location>
</feature>
<gene>
    <name evidence="1" type="ORF">NPIL_347691</name>
</gene>
<comment type="caution">
    <text evidence="1">The sequence shown here is derived from an EMBL/GenBank/DDBJ whole genome shotgun (WGS) entry which is preliminary data.</text>
</comment>
<proteinExistence type="predicted"/>
<evidence type="ECO:0000313" key="1">
    <source>
        <dbReference type="EMBL" id="GFT49416.1"/>
    </source>
</evidence>